<feature type="non-terminal residue" evidence="2">
    <location>
        <position position="1"/>
    </location>
</feature>
<gene>
    <name evidence="2" type="ORF">HAX54_013342</name>
</gene>
<feature type="chain" id="PRO_5046623388" description="Secreted protein" evidence="1">
    <location>
        <begin position="20"/>
        <end position="124"/>
    </location>
</feature>
<accession>A0ABS8RY89</accession>
<evidence type="ECO:0008006" key="4">
    <source>
        <dbReference type="Google" id="ProtNLM"/>
    </source>
</evidence>
<keyword evidence="3" id="KW-1185">Reference proteome</keyword>
<sequence length="124" mass="13724">LREALSLVLSVLMVSSGEEEEVTGCERRGARRELKVVVCDGLWLLLPSPAVERERREEGGGATEVGLDGVLMVFRRAVFGGWEREEPLVAPLLVFPATVRNRGRSGVGFGVVFRWLWRFPASSV</sequence>
<proteinExistence type="predicted"/>
<evidence type="ECO:0000256" key="1">
    <source>
        <dbReference type="SAM" id="SignalP"/>
    </source>
</evidence>
<reference evidence="2 3" key="1">
    <citation type="journal article" date="2021" name="BMC Genomics">
        <title>Datura genome reveals duplications of psychoactive alkaloid biosynthetic genes and high mutation rate following tissue culture.</title>
        <authorList>
            <person name="Rajewski A."/>
            <person name="Carter-House D."/>
            <person name="Stajich J."/>
            <person name="Litt A."/>
        </authorList>
    </citation>
    <scope>NUCLEOTIDE SEQUENCE [LARGE SCALE GENOMIC DNA]</scope>
    <source>
        <strain evidence="2">AR-01</strain>
    </source>
</reference>
<feature type="signal peptide" evidence="1">
    <location>
        <begin position="1"/>
        <end position="19"/>
    </location>
</feature>
<dbReference type="EMBL" id="JACEIK010000180">
    <property type="protein sequence ID" value="MCD7451744.1"/>
    <property type="molecule type" value="Genomic_DNA"/>
</dbReference>
<organism evidence="2 3">
    <name type="scientific">Datura stramonium</name>
    <name type="common">Jimsonweed</name>
    <name type="synonym">Common thornapple</name>
    <dbReference type="NCBI Taxonomy" id="4076"/>
    <lineage>
        <taxon>Eukaryota</taxon>
        <taxon>Viridiplantae</taxon>
        <taxon>Streptophyta</taxon>
        <taxon>Embryophyta</taxon>
        <taxon>Tracheophyta</taxon>
        <taxon>Spermatophyta</taxon>
        <taxon>Magnoliopsida</taxon>
        <taxon>eudicotyledons</taxon>
        <taxon>Gunneridae</taxon>
        <taxon>Pentapetalae</taxon>
        <taxon>asterids</taxon>
        <taxon>lamiids</taxon>
        <taxon>Solanales</taxon>
        <taxon>Solanaceae</taxon>
        <taxon>Solanoideae</taxon>
        <taxon>Datureae</taxon>
        <taxon>Datura</taxon>
    </lineage>
</organism>
<evidence type="ECO:0000313" key="3">
    <source>
        <dbReference type="Proteomes" id="UP000823775"/>
    </source>
</evidence>
<keyword evidence="1" id="KW-0732">Signal</keyword>
<protein>
    <recommendedName>
        <fullName evidence="4">Secreted protein</fullName>
    </recommendedName>
</protein>
<evidence type="ECO:0000313" key="2">
    <source>
        <dbReference type="EMBL" id="MCD7451744.1"/>
    </source>
</evidence>
<comment type="caution">
    <text evidence="2">The sequence shown here is derived from an EMBL/GenBank/DDBJ whole genome shotgun (WGS) entry which is preliminary data.</text>
</comment>
<dbReference type="Proteomes" id="UP000823775">
    <property type="component" value="Unassembled WGS sequence"/>
</dbReference>
<name>A0ABS8RY89_DATST</name>